<evidence type="ECO:0000313" key="1">
    <source>
        <dbReference type="EMBL" id="XDQ57989.1"/>
    </source>
</evidence>
<reference evidence="1" key="1">
    <citation type="submission" date="2024-07" db="EMBL/GenBank/DDBJ databases">
        <authorList>
            <person name="Yu S.T."/>
        </authorList>
    </citation>
    <scope>NUCLEOTIDE SEQUENCE</scope>
    <source>
        <strain evidence="1">R41</strain>
    </source>
</reference>
<sequence>MPRASTPGPDLERWIEEGRLTILDIASMLGVSQEVYEGDPLTLIPALQNYTSRLPLAEFEESDWVTLQSDLIAYVADFLIRRHGAHWKVVDDPSMPRGYRYVVEVEGRDGETRRIDPVDIVRVEFGNLPIEITRMLASAELTLHLASQSGDGGENGADSSRP</sequence>
<name>A0AB39RTI7_9ACTN</name>
<gene>
    <name evidence="1" type="ORF">AB5J53_43250</name>
</gene>
<dbReference type="EMBL" id="CP163443">
    <property type="protein sequence ID" value="XDQ57989.1"/>
    <property type="molecule type" value="Genomic_DNA"/>
</dbReference>
<accession>A0AB39RTI7</accession>
<dbReference type="RefSeq" id="WP_369251048.1">
    <property type="nucleotide sequence ID" value="NZ_CP163443.1"/>
</dbReference>
<protein>
    <submittedName>
        <fullName evidence="1">Uncharacterized protein</fullName>
    </submittedName>
</protein>
<dbReference type="AlphaFoldDB" id="A0AB39RTI7"/>
<organism evidence="1">
    <name type="scientific">Streptomyces sp. R41</name>
    <dbReference type="NCBI Taxonomy" id="3238632"/>
    <lineage>
        <taxon>Bacteria</taxon>
        <taxon>Bacillati</taxon>
        <taxon>Actinomycetota</taxon>
        <taxon>Actinomycetes</taxon>
        <taxon>Kitasatosporales</taxon>
        <taxon>Streptomycetaceae</taxon>
        <taxon>Streptomyces</taxon>
    </lineage>
</organism>
<proteinExistence type="predicted"/>